<dbReference type="InterPro" id="IPR046335">
    <property type="entry name" value="LacI/GalR-like_sensor"/>
</dbReference>
<dbReference type="EMBL" id="CP049366">
    <property type="protein sequence ID" value="QMT85290.1"/>
    <property type="molecule type" value="Genomic_DNA"/>
</dbReference>
<dbReference type="SMART" id="SM00354">
    <property type="entry name" value="HTH_LACI"/>
    <property type="match status" value="1"/>
</dbReference>
<dbReference type="Pfam" id="PF13377">
    <property type="entry name" value="Peripla_BP_3"/>
    <property type="match status" value="1"/>
</dbReference>
<evidence type="ECO:0000256" key="2">
    <source>
        <dbReference type="ARBA" id="ARBA00023125"/>
    </source>
</evidence>
<sequence>MMATLRDIAKKAHVSAATVSRVLNNDLTLSVTDQTRTNILKIATDLNYQKANHKNSRFQKHIALVQWYSESKEQDDLYYMTIREGIEQQAPKYGFEILRIFHNDLEQIPNDIDGIIAIGKFSSDQVMTMKRISSNLVFIDDDQFAKGFDTVLPDFNYGIEQVIDYFASQNISDIGLIYGEETSTDDKRIIPDFRFNSFQQAMNKHSIFKAELCFKGDFTKESGYQQMKQAIKMLPNLPKAFFISNDPMASGALKALQEEQISVPDQVQIFSFNDTSIASLVNPELSSVAVATIQMGETAVDSIQDVLTNPRHVAKKVILATKLVFRQSTN</sequence>
<name>A0A7L7KZZ5_9LACO</name>
<keyword evidence="3" id="KW-0804">Transcription</keyword>
<keyword evidence="1" id="KW-0805">Transcription regulation</keyword>
<feature type="domain" description="HTH lacI-type" evidence="4">
    <location>
        <begin position="3"/>
        <end position="58"/>
    </location>
</feature>
<keyword evidence="6" id="KW-1185">Reference proteome</keyword>
<dbReference type="PROSITE" id="PS00356">
    <property type="entry name" value="HTH_LACI_1"/>
    <property type="match status" value="1"/>
</dbReference>
<evidence type="ECO:0000256" key="3">
    <source>
        <dbReference type="ARBA" id="ARBA00023163"/>
    </source>
</evidence>
<dbReference type="GO" id="GO:0003700">
    <property type="term" value="F:DNA-binding transcription factor activity"/>
    <property type="evidence" value="ECO:0007669"/>
    <property type="project" value="TreeGrafter"/>
</dbReference>
<dbReference type="InterPro" id="IPR028082">
    <property type="entry name" value="Peripla_BP_I"/>
</dbReference>
<dbReference type="PANTHER" id="PTHR30146:SF149">
    <property type="entry name" value="HTH-TYPE TRANSCRIPTIONAL REGULATOR EBGR"/>
    <property type="match status" value="1"/>
</dbReference>
<evidence type="ECO:0000313" key="5">
    <source>
        <dbReference type="EMBL" id="QMT85290.1"/>
    </source>
</evidence>
<evidence type="ECO:0000256" key="1">
    <source>
        <dbReference type="ARBA" id="ARBA00023015"/>
    </source>
</evidence>
<dbReference type="Gene3D" id="1.10.260.40">
    <property type="entry name" value="lambda repressor-like DNA-binding domains"/>
    <property type="match status" value="1"/>
</dbReference>
<dbReference type="AlphaFoldDB" id="A0A7L7KZZ5"/>
<dbReference type="CDD" id="cd01544">
    <property type="entry name" value="PBP1_GalR"/>
    <property type="match status" value="1"/>
</dbReference>
<dbReference type="CDD" id="cd01392">
    <property type="entry name" value="HTH_LacI"/>
    <property type="match status" value="1"/>
</dbReference>
<reference evidence="5 6" key="1">
    <citation type="submission" date="2020-02" db="EMBL/GenBank/DDBJ databases">
        <title>Complete Genome Sequence of Lactobacillus sp. NFFJ11 Isolated from animal feed.</title>
        <authorList>
            <person name="Jung J.Y."/>
        </authorList>
    </citation>
    <scope>NUCLEOTIDE SEQUENCE [LARGE SCALE GENOMIC DNA]</scope>
    <source>
        <strain evidence="5 6">NFFJ11</strain>
    </source>
</reference>
<protein>
    <submittedName>
        <fullName evidence="5">LacI family DNA-binding transcriptional regulator</fullName>
    </submittedName>
</protein>
<proteinExistence type="predicted"/>
<dbReference type="InterPro" id="IPR000843">
    <property type="entry name" value="HTH_LacI"/>
</dbReference>
<dbReference type="InterPro" id="IPR010982">
    <property type="entry name" value="Lambda_DNA-bd_dom_sf"/>
</dbReference>
<dbReference type="GO" id="GO:0000976">
    <property type="term" value="F:transcription cis-regulatory region binding"/>
    <property type="evidence" value="ECO:0007669"/>
    <property type="project" value="TreeGrafter"/>
</dbReference>
<dbReference type="PROSITE" id="PS50932">
    <property type="entry name" value="HTH_LACI_2"/>
    <property type="match status" value="1"/>
</dbReference>
<dbReference type="SUPFAM" id="SSF53822">
    <property type="entry name" value="Periplasmic binding protein-like I"/>
    <property type="match status" value="1"/>
</dbReference>
<dbReference type="Gene3D" id="3.40.50.2300">
    <property type="match status" value="2"/>
</dbReference>
<gene>
    <name evidence="5" type="ORF">G6534_01730</name>
</gene>
<accession>A0A7L7KZZ5</accession>
<dbReference type="KEGG" id="cpab:G6534_01730"/>
<dbReference type="Proteomes" id="UP000514410">
    <property type="component" value="Chromosome"/>
</dbReference>
<dbReference type="Pfam" id="PF00356">
    <property type="entry name" value="LacI"/>
    <property type="match status" value="1"/>
</dbReference>
<evidence type="ECO:0000313" key="6">
    <source>
        <dbReference type="Proteomes" id="UP000514410"/>
    </source>
</evidence>
<dbReference type="SUPFAM" id="SSF47413">
    <property type="entry name" value="lambda repressor-like DNA-binding domains"/>
    <property type="match status" value="1"/>
</dbReference>
<dbReference type="RefSeq" id="WP_161936677.1">
    <property type="nucleotide sequence ID" value="NZ_CP049366.1"/>
</dbReference>
<organism evidence="5 6">
    <name type="scientific">Companilactobacillus pabuli</name>
    <dbReference type="NCBI Taxonomy" id="2714036"/>
    <lineage>
        <taxon>Bacteria</taxon>
        <taxon>Bacillati</taxon>
        <taxon>Bacillota</taxon>
        <taxon>Bacilli</taxon>
        <taxon>Lactobacillales</taxon>
        <taxon>Lactobacillaceae</taxon>
        <taxon>Companilactobacillus</taxon>
    </lineage>
</organism>
<dbReference type="PANTHER" id="PTHR30146">
    <property type="entry name" value="LACI-RELATED TRANSCRIPTIONAL REPRESSOR"/>
    <property type="match status" value="1"/>
</dbReference>
<evidence type="ECO:0000259" key="4">
    <source>
        <dbReference type="PROSITE" id="PS50932"/>
    </source>
</evidence>
<keyword evidence="2 5" id="KW-0238">DNA-binding</keyword>
<dbReference type="PRINTS" id="PR00036">
    <property type="entry name" value="HTHLACI"/>
</dbReference>